<feature type="region of interest" description="Disordered" evidence="1">
    <location>
        <begin position="318"/>
        <end position="387"/>
    </location>
</feature>
<dbReference type="EnsemblPlants" id="Pp3c23_15410V3.2">
    <property type="protein sequence ID" value="Pp3c23_15410V3.2"/>
    <property type="gene ID" value="Pp3c23_15410"/>
</dbReference>
<reference evidence="3 5" key="2">
    <citation type="journal article" date="2018" name="Plant J.">
        <title>The Physcomitrella patens chromosome-scale assembly reveals moss genome structure and evolution.</title>
        <authorList>
            <person name="Lang D."/>
            <person name="Ullrich K.K."/>
            <person name="Murat F."/>
            <person name="Fuchs J."/>
            <person name="Jenkins J."/>
            <person name="Haas F.B."/>
            <person name="Piednoel M."/>
            <person name="Gundlach H."/>
            <person name="Van Bel M."/>
            <person name="Meyberg R."/>
            <person name="Vives C."/>
            <person name="Morata J."/>
            <person name="Symeonidi A."/>
            <person name="Hiss M."/>
            <person name="Muchero W."/>
            <person name="Kamisugi Y."/>
            <person name="Saleh O."/>
            <person name="Blanc G."/>
            <person name="Decker E.L."/>
            <person name="van Gessel N."/>
            <person name="Grimwood J."/>
            <person name="Hayes R.D."/>
            <person name="Graham S.W."/>
            <person name="Gunter L.E."/>
            <person name="McDaniel S.F."/>
            <person name="Hoernstein S.N.W."/>
            <person name="Larsson A."/>
            <person name="Li F.W."/>
            <person name="Perroud P.F."/>
            <person name="Phillips J."/>
            <person name="Ranjan P."/>
            <person name="Rokshar D.S."/>
            <person name="Rothfels C.J."/>
            <person name="Schneider L."/>
            <person name="Shu S."/>
            <person name="Stevenson D.W."/>
            <person name="Thummler F."/>
            <person name="Tillich M."/>
            <person name="Villarreal Aguilar J.C."/>
            <person name="Widiez T."/>
            <person name="Wong G.K."/>
            <person name="Wymore A."/>
            <person name="Zhang Y."/>
            <person name="Zimmer A.D."/>
            <person name="Quatrano R.S."/>
            <person name="Mayer K.F.X."/>
            <person name="Goodstein D."/>
            <person name="Casacuberta J.M."/>
            <person name="Vandepoele K."/>
            <person name="Reski R."/>
            <person name="Cuming A.C."/>
            <person name="Tuskan G.A."/>
            <person name="Maumus F."/>
            <person name="Salse J."/>
            <person name="Schmutz J."/>
            <person name="Rensing S.A."/>
        </authorList>
    </citation>
    <scope>NUCLEOTIDE SEQUENCE [LARGE SCALE GENOMIC DNA]</scope>
    <source>
        <strain evidence="4 5">cv. Gransden 2004</strain>
    </source>
</reference>
<accession>A0A2K1IJH8</accession>
<dbReference type="InterPro" id="IPR018253">
    <property type="entry name" value="DnaJ_domain_CS"/>
</dbReference>
<evidence type="ECO:0000313" key="4">
    <source>
        <dbReference type="EnsemblPlants" id="Pp3c23_15410V3.1"/>
    </source>
</evidence>
<dbReference type="KEGG" id="ppp:112275822"/>
<proteinExistence type="predicted"/>
<dbReference type="EMBL" id="ABEU02000023">
    <property type="protein sequence ID" value="PNR29429.1"/>
    <property type="molecule type" value="Genomic_DNA"/>
</dbReference>
<protein>
    <recommendedName>
        <fullName evidence="2">J domain-containing protein</fullName>
    </recommendedName>
</protein>
<reference evidence="3 5" key="1">
    <citation type="journal article" date="2008" name="Science">
        <title>The Physcomitrella genome reveals evolutionary insights into the conquest of land by plants.</title>
        <authorList>
            <person name="Rensing S."/>
            <person name="Lang D."/>
            <person name="Zimmer A."/>
            <person name="Terry A."/>
            <person name="Salamov A."/>
            <person name="Shapiro H."/>
            <person name="Nishiyama T."/>
            <person name="Perroud P.-F."/>
            <person name="Lindquist E."/>
            <person name="Kamisugi Y."/>
            <person name="Tanahashi T."/>
            <person name="Sakakibara K."/>
            <person name="Fujita T."/>
            <person name="Oishi K."/>
            <person name="Shin-I T."/>
            <person name="Kuroki Y."/>
            <person name="Toyoda A."/>
            <person name="Suzuki Y."/>
            <person name="Hashimoto A."/>
            <person name="Yamaguchi K."/>
            <person name="Sugano A."/>
            <person name="Kohara Y."/>
            <person name="Fujiyama A."/>
            <person name="Anterola A."/>
            <person name="Aoki S."/>
            <person name="Ashton N."/>
            <person name="Barbazuk W.B."/>
            <person name="Barker E."/>
            <person name="Bennetzen J."/>
            <person name="Bezanilla M."/>
            <person name="Blankenship R."/>
            <person name="Cho S.H."/>
            <person name="Dutcher S."/>
            <person name="Estelle M."/>
            <person name="Fawcett J.A."/>
            <person name="Gundlach H."/>
            <person name="Hanada K."/>
            <person name="Heyl A."/>
            <person name="Hicks K.A."/>
            <person name="Hugh J."/>
            <person name="Lohr M."/>
            <person name="Mayer K."/>
            <person name="Melkozernov A."/>
            <person name="Murata T."/>
            <person name="Nelson D."/>
            <person name="Pils B."/>
            <person name="Prigge M."/>
            <person name="Reiss B."/>
            <person name="Renner T."/>
            <person name="Rombauts S."/>
            <person name="Rushton P."/>
            <person name="Sanderfoot A."/>
            <person name="Schween G."/>
            <person name="Shiu S.-H."/>
            <person name="Stueber K."/>
            <person name="Theodoulou F.L."/>
            <person name="Tu H."/>
            <person name="Van de Peer Y."/>
            <person name="Verrier P.J."/>
            <person name="Waters E."/>
            <person name="Wood A."/>
            <person name="Yang L."/>
            <person name="Cove D."/>
            <person name="Cuming A."/>
            <person name="Hasebe M."/>
            <person name="Lucas S."/>
            <person name="Mishler D.B."/>
            <person name="Reski R."/>
            <person name="Grigoriev I."/>
            <person name="Quatrano R.S."/>
            <person name="Boore J.L."/>
        </authorList>
    </citation>
    <scope>NUCLEOTIDE SEQUENCE [LARGE SCALE GENOMIC DNA]</scope>
    <source>
        <strain evidence="4 5">cv. Gransden 2004</strain>
    </source>
</reference>
<dbReference type="InterPro" id="IPR036869">
    <property type="entry name" value="J_dom_sf"/>
</dbReference>
<feature type="compositionally biased region" description="Polar residues" evidence="1">
    <location>
        <begin position="322"/>
        <end position="334"/>
    </location>
</feature>
<dbReference type="Gramene" id="Pp3c23_15410V3.3">
    <property type="protein sequence ID" value="Pp3c23_15410V3.3"/>
    <property type="gene ID" value="Pp3c23_15410"/>
</dbReference>
<dbReference type="RefSeq" id="XP_073386731.1">
    <property type="nucleotide sequence ID" value="XM_073530630.1"/>
</dbReference>
<dbReference type="SUPFAM" id="SSF46565">
    <property type="entry name" value="Chaperone J-domain"/>
    <property type="match status" value="1"/>
</dbReference>
<dbReference type="Pfam" id="PF14308">
    <property type="entry name" value="DnaJ-X"/>
    <property type="match status" value="1"/>
</dbReference>
<dbReference type="RefSeq" id="XP_024362263.1">
    <property type="nucleotide sequence ID" value="XM_024506495.2"/>
</dbReference>
<keyword evidence="5" id="KW-1185">Reference proteome</keyword>
<name>A0A2K1IJH8_PHYPA</name>
<dbReference type="STRING" id="3218.A0A2K1IJH8"/>
<dbReference type="PROSITE" id="PS50076">
    <property type="entry name" value="DNAJ_2"/>
    <property type="match status" value="1"/>
</dbReference>
<gene>
    <name evidence="4" type="primary">LOC112275822</name>
    <name evidence="3" type="ORF">PHYPA_028122</name>
</gene>
<dbReference type="EnsemblPlants" id="Pp3c23_15410V3.5">
    <property type="protein sequence ID" value="Pp3c23_15410V3.5"/>
    <property type="gene ID" value="Pp3c23_15410"/>
</dbReference>
<dbReference type="PaxDb" id="3218-PP1S156_108V6.3"/>
<dbReference type="OrthoDB" id="10250354at2759"/>
<dbReference type="GeneID" id="112275822"/>
<dbReference type="OMA" id="NENGQDR"/>
<dbReference type="InterPro" id="IPR001623">
    <property type="entry name" value="DnaJ_domain"/>
</dbReference>
<sequence>MVKDKEYYNVLGVSPEATPAEIKKAYYVKARLVHPDKNPNNPEAAKNFQILGEAYQILSDPEKRASYDKLGKVGVSQEAMVDPAAIFGMLFGSDAFEEYIGQLAIAAMTGMEMGGGSQPVDVGQLQAKFKGIQKEREDKLVQNLLQRLETYVSGDKLEFVERATKERERLKENSFGEPMLQTIGYVYQRQAAKELGKNVYFLGVPFLTEWFRSKGHFIKSHVTAASGAVHLMQLQTNLKRQIEEGKMEQGVEAYLESNKDVMVDNLWKLNVADIENTLTRVCQRVLHDPLVPREVALNRAKALKKLGAIFQGSKPQKLVAQTGDQSGSPRTVNSPPGDHADNTRSYSKFFSKPSGYASTTNPSLNTWPTPAAPAGVKPGPSSGAGPL</sequence>
<dbReference type="PROSITE" id="PS00636">
    <property type="entry name" value="DNAJ_1"/>
    <property type="match status" value="1"/>
</dbReference>
<dbReference type="RefSeq" id="XP_073386730.1">
    <property type="nucleotide sequence ID" value="XM_073530629.1"/>
</dbReference>
<dbReference type="EnsemblPlants" id="Pp3c23_15410V3.3">
    <property type="protein sequence ID" value="Pp3c23_15410V3.3"/>
    <property type="gene ID" value="Pp3c23_15410"/>
</dbReference>
<dbReference type="PRINTS" id="PR00625">
    <property type="entry name" value="JDOMAIN"/>
</dbReference>
<dbReference type="SMART" id="SM00271">
    <property type="entry name" value="DnaJ"/>
    <property type="match status" value="1"/>
</dbReference>
<reference evidence="4" key="3">
    <citation type="submission" date="2020-12" db="UniProtKB">
        <authorList>
            <consortium name="EnsemblPlants"/>
        </authorList>
    </citation>
    <scope>IDENTIFICATION</scope>
</reference>
<dbReference type="Gramene" id="Pp3c23_15410V3.4">
    <property type="protein sequence ID" value="Pp3c23_15410V3.4"/>
    <property type="gene ID" value="Pp3c23_15410"/>
</dbReference>
<dbReference type="InterPro" id="IPR026894">
    <property type="entry name" value="DnaJ_X"/>
</dbReference>
<organism evidence="3">
    <name type="scientific">Physcomitrium patens</name>
    <name type="common">Spreading-leaved earth moss</name>
    <name type="synonym">Physcomitrella patens</name>
    <dbReference type="NCBI Taxonomy" id="3218"/>
    <lineage>
        <taxon>Eukaryota</taxon>
        <taxon>Viridiplantae</taxon>
        <taxon>Streptophyta</taxon>
        <taxon>Embryophyta</taxon>
        <taxon>Bryophyta</taxon>
        <taxon>Bryophytina</taxon>
        <taxon>Bryopsida</taxon>
        <taxon>Funariidae</taxon>
        <taxon>Funariales</taxon>
        <taxon>Funariaceae</taxon>
        <taxon>Physcomitrium</taxon>
    </lineage>
</organism>
<evidence type="ECO:0000259" key="2">
    <source>
        <dbReference type="PROSITE" id="PS50076"/>
    </source>
</evidence>
<dbReference type="CDD" id="cd06257">
    <property type="entry name" value="DnaJ"/>
    <property type="match status" value="1"/>
</dbReference>
<dbReference type="FunCoup" id="A0A2K1IJH8">
    <property type="interactions" value="2309"/>
</dbReference>
<dbReference type="Gramene" id="Pp3c23_15410V3.5">
    <property type="protein sequence ID" value="Pp3c23_15410V3.5"/>
    <property type="gene ID" value="Pp3c23_15410"/>
</dbReference>
<feature type="compositionally biased region" description="Polar residues" evidence="1">
    <location>
        <begin position="356"/>
        <end position="368"/>
    </location>
</feature>
<evidence type="ECO:0000256" key="1">
    <source>
        <dbReference type="SAM" id="MobiDB-lite"/>
    </source>
</evidence>
<dbReference type="PANTHER" id="PTHR44094">
    <property type="entry name" value="DNAJ HEAT SHOCK N-TERMINAL DOMAIN-CONTAINING PROTEIN"/>
    <property type="match status" value="1"/>
</dbReference>
<dbReference type="EnsemblPlants" id="Pp3c23_15410V3.1">
    <property type="protein sequence ID" value="Pp3c23_15410V3.1"/>
    <property type="gene ID" value="Pp3c23_15410"/>
</dbReference>
<dbReference type="RefSeq" id="XP_024362264.1">
    <property type="nucleotide sequence ID" value="XM_024506496.2"/>
</dbReference>
<dbReference type="Gramene" id="Pp3c23_15410V3.1">
    <property type="protein sequence ID" value="Pp3c23_15410V3.1"/>
    <property type="gene ID" value="Pp3c23_15410"/>
</dbReference>
<dbReference type="RefSeq" id="XP_073386729.1">
    <property type="nucleotide sequence ID" value="XM_073530628.1"/>
</dbReference>
<dbReference type="EnsemblPlants" id="Pp3c23_15410V3.4">
    <property type="protein sequence ID" value="Pp3c23_15410V3.4"/>
    <property type="gene ID" value="Pp3c23_15410"/>
</dbReference>
<dbReference type="AlphaFoldDB" id="A0A2K1IJH8"/>
<dbReference type="Proteomes" id="UP000006727">
    <property type="component" value="Chromosome 23"/>
</dbReference>
<evidence type="ECO:0000313" key="5">
    <source>
        <dbReference type="Proteomes" id="UP000006727"/>
    </source>
</evidence>
<evidence type="ECO:0000313" key="3">
    <source>
        <dbReference type="EMBL" id="PNR29429.1"/>
    </source>
</evidence>
<dbReference type="Pfam" id="PF00226">
    <property type="entry name" value="DnaJ"/>
    <property type="match status" value="1"/>
</dbReference>
<dbReference type="InterPro" id="IPR052423">
    <property type="entry name" value="EMIR"/>
</dbReference>
<dbReference type="Gene3D" id="1.10.287.110">
    <property type="entry name" value="DnaJ domain"/>
    <property type="match status" value="1"/>
</dbReference>
<dbReference type="Gramene" id="Pp3c23_15410V3.2">
    <property type="protein sequence ID" value="Pp3c23_15410V3.2"/>
    <property type="gene ID" value="Pp3c23_15410"/>
</dbReference>
<feature type="domain" description="J" evidence="2">
    <location>
        <begin position="6"/>
        <end position="71"/>
    </location>
</feature>
<dbReference type="PANTHER" id="PTHR44094:SF8">
    <property type="entry name" value="DNAJ HEAT SHOCK N-TERMINAL DOMAIN-CONTAINING PROTEIN-RELATED"/>
    <property type="match status" value="1"/>
</dbReference>